<dbReference type="RefSeq" id="WP_311070645.1">
    <property type="nucleotide sequence ID" value="NZ_CP134494.1"/>
</dbReference>
<gene>
    <name evidence="2" type="ORF">RH061_12700</name>
</gene>
<evidence type="ECO:0000259" key="1">
    <source>
        <dbReference type="PROSITE" id="PS51186"/>
    </source>
</evidence>
<dbReference type="InterPro" id="IPR036628">
    <property type="entry name" value="Clp_N_dom_sf"/>
</dbReference>
<dbReference type="EMBL" id="CP134494">
    <property type="protein sequence ID" value="WNF21062.1"/>
    <property type="molecule type" value="Genomic_DNA"/>
</dbReference>
<dbReference type="Gene3D" id="3.40.630.30">
    <property type="match status" value="1"/>
</dbReference>
<proteinExistence type="predicted"/>
<dbReference type="SUPFAM" id="SSF81923">
    <property type="entry name" value="Double Clp-N motif"/>
    <property type="match status" value="1"/>
</dbReference>
<dbReference type="InterPro" id="IPR004176">
    <property type="entry name" value="Clp_R_N"/>
</dbReference>
<reference evidence="2 3" key="1">
    <citation type="submission" date="2023-09" db="EMBL/GenBank/DDBJ databases">
        <title>Microbial mechanism of fulvic acid promoting antimony reduction mineralization in rice fields.</title>
        <authorList>
            <person name="Chen G."/>
            <person name="Lan J."/>
        </authorList>
    </citation>
    <scope>NUCLEOTIDE SEQUENCE [LARGE SCALE GENOMIC DNA]</scope>
    <source>
        <strain evidence="2 3">PS1</strain>
    </source>
</reference>
<evidence type="ECO:0000313" key="3">
    <source>
        <dbReference type="Proteomes" id="UP001303324"/>
    </source>
</evidence>
<dbReference type="EC" id="2.3.1.-" evidence="2"/>
<dbReference type="Gene3D" id="1.10.1780.10">
    <property type="entry name" value="Clp, N-terminal domain"/>
    <property type="match status" value="1"/>
</dbReference>
<dbReference type="PROSITE" id="PS51186">
    <property type="entry name" value="GNAT"/>
    <property type="match status" value="1"/>
</dbReference>
<evidence type="ECO:0000313" key="2">
    <source>
        <dbReference type="EMBL" id="WNF21062.1"/>
    </source>
</evidence>
<feature type="domain" description="N-acetyltransferase" evidence="1">
    <location>
        <begin position="160"/>
        <end position="282"/>
    </location>
</feature>
<protein>
    <submittedName>
        <fullName evidence="2">GNAT family N-acetyltransferase</fullName>
        <ecNumber evidence="2">2.3.1.-</ecNumber>
    </submittedName>
</protein>
<sequence>MELNEVKLTEQMAKVFSIAEQECKQRESRCLMPEHLFLGCLDGGSYPIKEAIQKSGLDIDSLKNSCNHFHENLSLVICEPIKTPFCQSTKLVIDQAISYMRNYNQIFLNAGHVLKALIKSGHTDRVLTPEQQNTFLSLATVSRDMYLDLSGYCPQKQLYKNIRMVRNEDVERLNLFIKEEFGARWTETIKQAVERHLPSIYIAEDQSGDIIGFAAFDTHQPGYFGPMGVTKYKRARSIGESLLHVCLEGMLRKGYKEIIIHQAGPIEFYEKACNAKVIPLNE</sequence>
<dbReference type="GO" id="GO:0016746">
    <property type="term" value="F:acyltransferase activity"/>
    <property type="evidence" value="ECO:0007669"/>
    <property type="project" value="UniProtKB-KW"/>
</dbReference>
<dbReference type="Pfam" id="PF00583">
    <property type="entry name" value="Acetyltransf_1"/>
    <property type="match status" value="1"/>
</dbReference>
<organism evidence="2 3">
    <name type="scientific">Mesobacillus jeotgali</name>
    <dbReference type="NCBI Taxonomy" id="129985"/>
    <lineage>
        <taxon>Bacteria</taxon>
        <taxon>Bacillati</taxon>
        <taxon>Bacillota</taxon>
        <taxon>Bacilli</taxon>
        <taxon>Bacillales</taxon>
        <taxon>Bacillaceae</taxon>
        <taxon>Mesobacillus</taxon>
    </lineage>
</organism>
<dbReference type="InterPro" id="IPR000182">
    <property type="entry name" value="GNAT_dom"/>
</dbReference>
<keyword evidence="3" id="KW-1185">Reference proteome</keyword>
<keyword evidence="2" id="KW-0808">Transferase</keyword>
<dbReference type="Pfam" id="PF02861">
    <property type="entry name" value="Clp_N"/>
    <property type="match status" value="1"/>
</dbReference>
<dbReference type="Proteomes" id="UP001303324">
    <property type="component" value="Chromosome"/>
</dbReference>
<dbReference type="SUPFAM" id="SSF55729">
    <property type="entry name" value="Acyl-CoA N-acyltransferases (Nat)"/>
    <property type="match status" value="1"/>
</dbReference>
<keyword evidence="2" id="KW-0012">Acyltransferase</keyword>
<dbReference type="InterPro" id="IPR016181">
    <property type="entry name" value="Acyl_CoA_acyltransferase"/>
</dbReference>
<name>A0ABY9VHA9_9BACI</name>
<accession>A0ABY9VHA9</accession>